<evidence type="ECO:0000313" key="4">
    <source>
        <dbReference type="Proteomes" id="UP000279541"/>
    </source>
</evidence>
<dbReference type="KEGG" id="cjt:EG359_18000"/>
<dbReference type="AlphaFoldDB" id="A0A1N7K4I7"/>
<protein>
    <submittedName>
        <fullName evidence="1">Type II toxin-antitoxin system HicA family toxin</fullName>
    </submittedName>
</protein>
<dbReference type="RefSeq" id="WP_076357246.1">
    <property type="nucleotide sequence ID" value="NZ_CP033926.1"/>
</dbReference>
<evidence type="ECO:0000313" key="1">
    <source>
        <dbReference type="EMBL" id="AZB01391.1"/>
    </source>
</evidence>
<reference evidence="1 4" key="2">
    <citation type="submission" date="2018-11" db="EMBL/GenBank/DDBJ databases">
        <title>Proposal to divide the Flavobacteriaceae and reorganize its genera based on Amino Acid Identity values calculated from whole genome sequences.</title>
        <authorList>
            <person name="Nicholson A.C."/>
            <person name="Gulvik C.A."/>
            <person name="Whitney A.M."/>
            <person name="Humrighouse B.W."/>
            <person name="Bell M."/>
            <person name="Holmes B."/>
            <person name="Steigerwalt A.G."/>
            <person name="Villarma A."/>
            <person name="Sheth M."/>
            <person name="Batra D."/>
            <person name="Pryor J."/>
            <person name="Bernardet J.-F."/>
            <person name="Hugo C."/>
            <person name="Kampfer P."/>
            <person name="Newman J."/>
            <person name="McQuiston J.R."/>
        </authorList>
    </citation>
    <scope>NUCLEOTIDE SEQUENCE [LARGE SCALE GENOMIC DNA]</scope>
    <source>
        <strain evidence="1 4">DSM 16927</strain>
    </source>
</reference>
<dbReference type="OrthoDB" id="1447122at2"/>
<evidence type="ECO:0000313" key="3">
    <source>
        <dbReference type="Proteomes" id="UP000186106"/>
    </source>
</evidence>
<dbReference type="EMBL" id="FTNZ01000010">
    <property type="protein sequence ID" value="SIS56525.1"/>
    <property type="molecule type" value="Genomic_DNA"/>
</dbReference>
<gene>
    <name evidence="1" type="ORF">EG359_18000</name>
    <name evidence="2" type="ORF">SAMN05421768_11027</name>
</gene>
<organism evidence="2 3">
    <name type="scientific">Chryseobacterium joostei</name>
    <dbReference type="NCBI Taxonomy" id="112234"/>
    <lineage>
        <taxon>Bacteria</taxon>
        <taxon>Pseudomonadati</taxon>
        <taxon>Bacteroidota</taxon>
        <taxon>Flavobacteriia</taxon>
        <taxon>Flavobacteriales</taxon>
        <taxon>Weeksellaceae</taxon>
        <taxon>Chryseobacterium group</taxon>
        <taxon>Chryseobacterium</taxon>
    </lineage>
</organism>
<evidence type="ECO:0000313" key="2">
    <source>
        <dbReference type="EMBL" id="SIS56525.1"/>
    </source>
</evidence>
<sequence>MSKKDKLITRLKSKPKDFEYSELKSLLISLGYEENNKGGTSGSAVSFLNKTIESVIMLHKPHNPDILKHYQIKAVIEELENNNLI</sequence>
<proteinExistence type="predicted"/>
<keyword evidence="4" id="KW-1185">Reference proteome</keyword>
<reference evidence="2 3" key="1">
    <citation type="submission" date="2017-01" db="EMBL/GenBank/DDBJ databases">
        <authorList>
            <person name="Mah S.A."/>
            <person name="Swanson W.J."/>
            <person name="Moy G.W."/>
            <person name="Vacquier V.D."/>
        </authorList>
    </citation>
    <scope>NUCLEOTIDE SEQUENCE [LARGE SCALE GENOMIC DNA]</scope>
    <source>
        <strain evidence="2 3">DSM 16927</strain>
    </source>
</reference>
<dbReference type="Proteomes" id="UP000186106">
    <property type="component" value="Unassembled WGS sequence"/>
</dbReference>
<dbReference type="STRING" id="112234.SAMN05421768_11027"/>
<accession>A0A1N7K4I7</accession>
<name>A0A1N7K4I7_9FLAO</name>
<dbReference type="EMBL" id="CP033926">
    <property type="protein sequence ID" value="AZB01391.1"/>
    <property type="molecule type" value="Genomic_DNA"/>
</dbReference>
<dbReference type="Proteomes" id="UP000279541">
    <property type="component" value="Chromosome"/>
</dbReference>